<dbReference type="EMBL" id="CACVAY010000141">
    <property type="protein sequence ID" value="CAA6827635.1"/>
    <property type="molecule type" value="Genomic_DNA"/>
</dbReference>
<evidence type="ECO:0000256" key="5">
    <source>
        <dbReference type="ARBA" id="ARBA00013063"/>
    </source>
</evidence>
<proteinExistence type="inferred from homology"/>
<dbReference type="InterPro" id="IPR031337">
    <property type="entry name" value="KDPG/KHG_AS_1"/>
</dbReference>
<dbReference type="Gene3D" id="3.20.20.70">
    <property type="entry name" value="Aldolase class I"/>
    <property type="match status" value="1"/>
</dbReference>
<dbReference type="NCBIfam" id="TIGR01182">
    <property type="entry name" value="eda"/>
    <property type="match status" value="1"/>
</dbReference>
<dbReference type="PROSITE" id="PS00159">
    <property type="entry name" value="ALDOLASE_KDPG_KHG_1"/>
    <property type="match status" value="1"/>
</dbReference>
<dbReference type="AlphaFoldDB" id="A0A6S6TYQ5"/>
<dbReference type="PANTHER" id="PTHR30246:SF1">
    <property type="entry name" value="2-DEHYDRO-3-DEOXY-6-PHOSPHOGALACTONATE ALDOLASE-RELATED"/>
    <property type="match status" value="1"/>
</dbReference>
<dbReference type="PROSITE" id="PS00160">
    <property type="entry name" value="ALDOLASE_KDPG_KHG_2"/>
    <property type="match status" value="1"/>
</dbReference>
<comment type="subunit">
    <text evidence="4">Homotrimer.</text>
</comment>
<name>A0A6S6TYQ5_9GAMM</name>
<evidence type="ECO:0000256" key="6">
    <source>
        <dbReference type="ARBA" id="ARBA00023239"/>
    </source>
</evidence>
<organism evidence="9">
    <name type="scientific">uncultured Thiotrichaceae bacterium</name>
    <dbReference type="NCBI Taxonomy" id="298394"/>
    <lineage>
        <taxon>Bacteria</taxon>
        <taxon>Pseudomonadati</taxon>
        <taxon>Pseudomonadota</taxon>
        <taxon>Gammaproteobacteria</taxon>
        <taxon>Thiotrichales</taxon>
        <taxon>Thiotrichaceae</taxon>
        <taxon>environmental samples</taxon>
    </lineage>
</organism>
<sequence>MNTLSPADIMSVSPIIPVIAIDDADHAVDLAHALMDGGIKVLEITLRTPAALASIKKISAAIPDAVVGAGTVLTTDDLSNVIDAGASFAISPGSTPKLLKTAQAEKFPLLPGVATASEIMQGMDLGYNHFKLFPAVTAGGVGALKSFSGPFPQARFCPTGGISMTNMNEFLTLENVICVGGSWIAPQALVQTGNFAEITHITAKSLKELK</sequence>
<dbReference type="CDD" id="cd00452">
    <property type="entry name" value="KDPG_aldolase"/>
    <property type="match status" value="1"/>
</dbReference>
<comment type="catalytic activity">
    <reaction evidence="1">
        <text>2-dehydro-3-deoxy-6-phospho-D-gluconate = D-glyceraldehyde 3-phosphate + pyruvate</text>
        <dbReference type="Rhea" id="RHEA:17089"/>
        <dbReference type="ChEBI" id="CHEBI:15361"/>
        <dbReference type="ChEBI" id="CHEBI:57569"/>
        <dbReference type="ChEBI" id="CHEBI:59776"/>
        <dbReference type="EC" id="4.1.2.14"/>
    </reaction>
</comment>
<accession>A0A6S6TYQ5</accession>
<keyword evidence="7" id="KW-0704">Schiff base</keyword>
<dbReference type="EC" id="4.1.2.14" evidence="5"/>
<keyword evidence="6" id="KW-0456">Lyase</keyword>
<keyword evidence="8" id="KW-0119">Carbohydrate metabolism</keyword>
<comment type="similarity">
    <text evidence="3">Belongs to the KHG/KDPG aldolase family.</text>
</comment>
<gene>
    <name evidence="9" type="ORF">HELGO_WM8440</name>
</gene>
<dbReference type="InterPro" id="IPR031338">
    <property type="entry name" value="KDPG/KHG_AS_2"/>
</dbReference>
<dbReference type="NCBIfam" id="NF004325">
    <property type="entry name" value="PRK05718.1"/>
    <property type="match status" value="1"/>
</dbReference>
<dbReference type="GO" id="GO:0008675">
    <property type="term" value="F:2-dehydro-3-deoxy-phosphogluconate aldolase activity"/>
    <property type="evidence" value="ECO:0007669"/>
    <property type="project" value="UniProtKB-EC"/>
</dbReference>
<dbReference type="PANTHER" id="PTHR30246">
    <property type="entry name" value="2-KETO-3-DEOXY-6-PHOSPHOGLUCONATE ALDOLASE"/>
    <property type="match status" value="1"/>
</dbReference>
<evidence type="ECO:0000256" key="7">
    <source>
        <dbReference type="ARBA" id="ARBA00023270"/>
    </source>
</evidence>
<evidence type="ECO:0000256" key="3">
    <source>
        <dbReference type="ARBA" id="ARBA00006906"/>
    </source>
</evidence>
<comment type="pathway">
    <text evidence="2">Carbohydrate acid metabolism; 2-dehydro-3-deoxy-D-gluconate degradation; D-glyceraldehyde 3-phosphate and pyruvate from 2-dehydro-3-deoxy-D-gluconate: step 2/2.</text>
</comment>
<evidence type="ECO:0000256" key="8">
    <source>
        <dbReference type="ARBA" id="ARBA00023277"/>
    </source>
</evidence>
<evidence type="ECO:0000256" key="2">
    <source>
        <dbReference type="ARBA" id="ARBA00004736"/>
    </source>
</evidence>
<evidence type="ECO:0000313" key="9">
    <source>
        <dbReference type="EMBL" id="CAA6827635.1"/>
    </source>
</evidence>
<reference evidence="9" key="1">
    <citation type="submission" date="2020-01" db="EMBL/GenBank/DDBJ databases">
        <authorList>
            <person name="Meier V. D."/>
            <person name="Meier V D."/>
        </authorList>
    </citation>
    <scope>NUCLEOTIDE SEQUENCE</scope>
    <source>
        <strain evidence="9">HLG_WM_MAG_07</strain>
    </source>
</reference>
<evidence type="ECO:0000256" key="4">
    <source>
        <dbReference type="ARBA" id="ARBA00011233"/>
    </source>
</evidence>
<dbReference type="SUPFAM" id="SSF51569">
    <property type="entry name" value="Aldolase"/>
    <property type="match status" value="1"/>
</dbReference>
<dbReference type="InterPro" id="IPR013785">
    <property type="entry name" value="Aldolase_TIM"/>
</dbReference>
<protein>
    <recommendedName>
        <fullName evidence="5">2-dehydro-3-deoxy-phosphogluconate aldolase</fullName>
        <ecNumber evidence="5">4.1.2.14</ecNumber>
    </recommendedName>
</protein>
<evidence type="ECO:0000256" key="1">
    <source>
        <dbReference type="ARBA" id="ARBA00000654"/>
    </source>
</evidence>
<dbReference type="Pfam" id="PF01081">
    <property type="entry name" value="Aldolase"/>
    <property type="match status" value="1"/>
</dbReference>
<dbReference type="InterPro" id="IPR000887">
    <property type="entry name" value="Aldlse_KDPG_KHG"/>
</dbReference>